<organism evidence="3 4">
    <name type="scientific">Magnaporthiopsis poae (strain ATCC 64411 / 73-15)</name>
    <name type="common">Kentucky bluegrass fungus</name>
    <name type="synonym">Magnaporthe poae</name>
    <dbReference type="NCBI Taxonomy" id="644358"/>
    <lineage>
        <taxon>Eukaryota</taxon>
        <taxon>Fungi</taxon>
        <taxon>Dikarya</taxon>
        <taxon>Ascomycota</taxon>
        <taxon>Pezizomycotina</taxon>
        <taxon>Sordariomycetes</taxon>
        <taxon>Sordariomycetidae</taxon>
        <taxon>Magnaporthales</taxon>
        <taxon>Magnaporthaceae</taxon>
        <taxon>Magnaporthiopsis</taxon>
    </lineage>
</organism>
<reference evidence="3" key="4">
    <citation type="journal article" date="2015" name="G3 (Bethesda)">
        <title>Genome sequences of three phytopathogenic species of the Magnaporthaceae family of fungi.</title>
        <authorList>
            <person name="Okagaki L.H."/>
            <person name="Nunes C.C."/>
            <person name="Sailsbery J."/>
            <person name="Clay B."/>
            <person name="Brown D."/>
            <person name="John T."/>
            <person name="Oh Y."/>
            <person name="Young N."/>
            <person name="Fitzgerald M."/>
            <person name="Haas B.J."/>
            <person name="Zeng Q."/>
            <person name="Young S."/>
            <person name="Adiconis X."/>
            <person name="Fan L."/>
            <person name="Levin J.Z."/>
            <person name="Mitchell T.K."/>
            <person name="Okubara P.A."/>
            <person name="Farman M.L."/>
            <person name="Kohn L.M."/>
            <person name="Birren B."/>
            <person name="Ma L.-J."/>
            <person name="Dean R.A."/>
        </authorList>
    </citation>
    <scope>NUCLEOTIDE SEQUENCE</scope>
    <source>
        <strain evidence="3">ATCC 64411 / 73-15</strain>
    </source>
</reference>
<dbReference type="EMBL" id="ADBL01001583">
    <property type="status" value="NOT_ANNOTATED_CDS"/>
    <property type="molecule type" value="Genomic_DNA"/>
</dbReference>
<dbReference type="EnsemblFungi" id="MAPG_06510T0">
    <property type="protein sequence ID" value="MAPG_06510T0"/>
    <property type="gene ID" value="MAPG_06510"/>
</dbReference>
<dbReference type="EMBL" id="GL876970">
    <property type="protein sequence ID" value="KLU87511.1"/>
    <property type="molecule type" value="Genomic_DNA"/>
</dbReference>
<keyword evidence="1" id="KW-0812">Transmembrane</keyword>
<feature type="transmembrane region" description="Helical" evidence="1">
    <location>
        <begin position="245"/>
        <end position="263"/>
    </location>
</feature>
<dbReference type="AlphaFoldDB" id="A0A0C4E281"/>
<keyword evidence="1" id="KW-1133">Transmembrane helix</keyword>
<sequence length="305" mass="32715">MPIDSCVIPSLSYRLLRCRGAGVGQEKRCWTEAAAVVFIVMLLLLLLFCLFAARPTEHTLGAGASKTLVTLSGHSRGTLHSLCLALSLLKVGVACAFTAAERAMCKTKPMLSPHFVPPWLTFTLVSPQRNTARGRPSLLRRASVPKYLLLLPGMPGQSTDLAIWGSWSSARATSAVRRSDLDAVLPAPSVSEWAKAANKITNVPTLGPPGSRLAGKRRCVCVDLGLMQDWGNREKSFISSGYSRPLFFFFLLGWAFISPPAVISKSKAIVWASDAAAHALASRTLAMGRMQATSTAFGLSCTPTP</sequence>
<reference evidence="4" key="1">
    <citation type="submission" date="2010-05" db="EMBL/GenBank/DDBJ databases">
        <title>The genome sequence of Magnaporthe poae strain ATCC 64411.</title>
        <authorList>
            <person name="Ma L.-J."/>
            <person name="Dead R."/>
            <person name="Young S."/>
            <person name="Zeng Q."/>
            <person name="Koehrsen M."/>
            <person name="Alvarado L."/>
            <person name="Berlin A."/>
            <person name="Chapman S.B."/>
            <person name="Chen Z."/>
            <person name="Freedman E."/>
            <person name="Gellesch M."/>
            <person name="Goldberg J."/>
            <person name="Griggs A."/>
            <person name="Gujja S."/>
            <person name="Heilman E.R."/>
            <person name="Heiman D."/>
            <person name="Hepburn T."/>
            <person name="Howarth C."/>
            <person name="Jen D."/>
            <person name="Larson L."/>
            <person name="Mehta T."/>
            <person name="Neiman D."/>
            <person name="Pearson M."/>
            <person name="Roberts A."/>
            <person name="Saif S."/>
            <person name="Shea T."/>
            <person name="Shenoy N."/>
            <person name="Sisk P."/>
            <person name="Stolte C."/>
            <person name="Sykes S."/>
            <person name="Walk T."/>
            <person name="White J."/>
            <person name="Yandava C."/>
            <person name="Haas B."/>
            <person name="Nusbaum C."/>
            <person name="Birren B."/>
        </authorList>
    </citation>
    <scope>NUCLEOTIDE SEQUENCE [LARGE SCALE GENOMIC DNA]</scope>
    <source>
        <strain evidence="4">ATCC 64411 / 73-15</strain>
    </source>
</reference>
<evidence type="ECO:0000256" key="1">
    <source>
        <dbReference type="SAM" id="Phobius"/>
    </source>
</evidence>
<proteinExistence type="predicted"/>
<reference evidence="2" key="3">
    <citation type="submission" date="2011-03" db="EMBL/GenBank/DDBJ databases">
        <title>Annotation of Magnaporthe poae ATCC 64411.</title>
        <authorList>
            <person name="Ma L.-J."/>
            <person name="Dead R."/>
            <person name="Young S.K."/>
            <person name="Zeng Q."/>
            <person name="Gargeya S."/>
            <person name="Fitzgerald M."/>
            <person name="Haas B."/>
            <person name="Abouelleil A."/>
            <person name="Alvarado L."/>
            <person name="Arachchi H.M."/>
            <person name="Berlin A."/>
            <person name="Brown A."/>
            <person name="Chapman S.B."/>
            <person name="Chen Z."/>
            <person name="Dunbar C."/>
            <person name="Freedman E."/>
            <person name="Gearin G."/>
            <person name="Gellesch M."/>
            <person name="Goldberg J."/>
            <person name="Griggs A."/>
            <person name="Gujja S."/>
            <person name="Heiman D."/>
            <person name="Howarth C."/>
            <person name="Larson L."/>
            <person name="Lui A."/>
            <person name="MacDonald P.J.P."/>
            <person name="Mehta T."/>
            <person name="Montmayeur A."/>
            <person name="Murphy C."/>
            <person name="Neiman D."/>
            <person name="Pearson M."/>
            <person name="Priest M."/>
            <person name="Roberts A."/>
            <person name="Saif S."/>
            <person name="Shea T."/>
            <person name="Shenoy N."/>
            <person name="Sisk P."/>
            <person name="Stolte C."/>
            <person name="Sykes S."/>
            <person name="Yandava C."/>
            <person name="Wortman J."/>
            <person name="Nusbaum C."/>
            <person name="Birren B."/>
        </authorList>
    </citation>
    <scope>NUCLEOTIDE SEQUENCE</scope>
    <source>
        <strain evidence="2">ATCC 64411</strain>
    </source>
</reference>
<accession>A0A0C4E281</accession>
<name>A0A0C4E281_MAGP6</name>
<feature type="transmembrane region" description="Helical" evidence="1">
    <location>
        <begin position="33"/>
        <end position="53"/>
    </location>
</feature>
<dbReference type="VEuPathDB" id="FungiDB:MAPG_06510"/>
<evidence type="ECO:0000313" key="2">
    <source>
        <dbReference type="EMBL" id="KLU87511.1"/>
    </source>
</evidence>
<keyword evidence="4" id="KW-1185">Reference proteome</keyword>
<protein>
    <submittedName>
        <fullName evidence="2 3">Uncharacterized protein</fullName>
    </submittedName>
</protein>
<feature type="transmembrane region" description="Helical" evidence="1">
    <location>
        <begin position="79"/>
        <end position="100"/>
    </location>
</feature>
<reference evidence="3" key="5">
    <citation type="submission" date="2015-06" db="UniProtKB">
        <authorList>
            <consortium name="EnsemblFungi"/>
        </authorList>
    </citation>
    <scope>IDENTIFICATION</scope>
    <source>
        <strain evidence="3">ATCC 64411</strain>
    </source>
</reference>
<gene>
    <name evidence="2" type="ORF">MAPG_06510</name>
</gene>
<reference evidence="2" key="2">
    <citation type="submission" date="2010-05" db="EMBL/GenBank/DDBJ databases">
        <title>The Genome Sequence of Magnaporthe poae strain ATCC 64411.</title>
        <authorList>
            <consortium name="The Broad Institute Genome Sequencing Platform"/>
            <consortium name="Broad Institute Genome Sequencing Center for Infectious Disease"/>
            <person name="Ma L.-J."/>
            <person name="Dead R."/>
            <person name="Young S."/>
            <person name="Zeng Q."/>
            <person name="Koehrsen M."/>
            <person name="Alvarado L."/>
            <person name="Berlin A."/>
            <person name="Chapman S.B."/>
            <person name="Chen Z."/>
            <person name="Freedman E."/>
            <person name="Gellesch M."/>
            <person name="Goldberg J."/>
            <person name="Griggs A."/>
            <person name="Gujja S."/>
            <person name="Heilman E.R."/>
            <person name="Heiman D."/>
            <person name="Hepburn T."/>
            <person name="Howarth C."/>
            <person name="Jen D."/>
            <person name="Larson L."/>
            <person name="Mehta T."/>
            <person name="Neiman D."/>
            <person name="Pearson M."/>
            <person name="Roberts A."/>
            <person name="Saif S."/>
            <person name="Shea T."/>
            <person name="Shenoy N."/>
            <person name="Sisk P."/>
            <person name="Stolte C."/>
            <person name="Sykes S."/>
            <person name="Walk T."/>
            <person name="White J."/>
            <person name="Yandava C."/>
            <person name="Haas B."/>
            <person name="Nusbaum C."/>
            <person name="Birren B."/>
        </authorList>
    </citation>
    <scope>NUCLEOTIDE SEQUENCE</scope>
    <source>
        <strain evidence="2">ATCC 64411</strain>
    </source>
</reference>
<dbReference type="Proteomes" id="UP000011715">
    <property type="component" value="Unassembled WGS sequence"/>
</dbReference>
<evidence type="ECO:0000313" key="3">
    <source>
        <dbReference type="EnsemblFungi" id="MAPG_06510T0"/>
    </source>
</evidence>
<evidence type="ECO:0000313" key="4">
    <source>
        <dbReference type="Proteomes" id="UP000011715"/>
    </source>
</evidence>
<keyword evidence="1" id="KW-0472">Membrane</keyword>